<feature type="compositionally biased region" description="Low complexity" evidence="6">
    <location>
        <begin position="493"/>
        <end position="502"/>
    </location>
</feature>
<dbReference type="InterPro" id="IPR036236">
    <property type="entry name" value="Znf_C2H2_sf"/>
</dbReference>
<dbReference type="SUPFAM" id="SSF57667">
    <property type="entry name" value="beta-beta-alpha zinc fingers"/>
    <property type="match status" value="1"/>
</dbReference>
<dbReference type="OrthoDB" id="6077919at2759"/>
<dbReference type="PROSITE" id="PS50157">
    <property type="entry name" value="ZINC_FINGER_C2H2_2"/>
    <property type="match status" value="2"/>
</dbReference>
<sequence>MTVSKENSPKTKNQSMSPNSLIGFFQTYKHDSDTVTPSESSKALAALGPNSNDLISIIQEKLLSLPSKIESQKNLDLLSGDFSNTKKRSRPSENDSKPSLSSSTSKVKISQENNNNTSVVNLKSKASQPQTEKVVQRYNCKYCPKSFTRPSSLTIHTYTHTGEKPHECTFPECKKRFSVLSNLRRHLKLHKSRHSIFLNQPSYPTSGSSVSNSIRFPYFYPNKSSNFENGSGQLISQARSIGHPILPKSTSSHPDFQDLEDNLFYNNSFTKSTNNEQFSFNGISNKRFNSLDGNSLDTISVPNNQGVCTGYAGVSKSYISNSNKIIANTDCDIAEIDFTTRDIASFGILDFQNNNIFGSEFKKPDFKYNGTINPYFLDPLTDDLSSGSGISFSYQKPDIDFDRFNNDSMNTTNSFRFSLNGKNQQVSQLPKISTNYLSTNTKVSIEPQNLYSQKYESSNSYDSGEYSLQNPFNKPSNPDQYPYDVMNGNLKKSFSGDSNSSSNVHSASSNSFDFINCNNNYPLKQDGIIGNQWYDGIAKTKFFGTSQLTSVQKGASYEDSTFQSAQQSSCLLDINQHIPTYPEAQISPSNFHSNNISGNSGMYL</sequence>
<evidence type="ECO:0000259" key="7">
    <source>
        <dbReference type="PROSITE" id="PS50157"/>
    </source>
</evidence>
<dbReference type="AlphaFoldDB" id="A0A1R0H5T1"/>
<evidence type="ECO:0000256" key="6">
    <source>
        <dbReference type="SAM" id="MobiDB-lite"/>
    </source>
</evidence>
<comment type="caution">
    <text evidence="8">The sequence shown here is derived from an EMBL/GenBank/DDBJ whole genome shotgun (WGS) entry which is preliminary data.</text>
</comment>
<feature type="compositionally biased region" description="Polar residues" evidence="6">
    <location>
        <begin position="454"/>
        <end position="479"/>
    </location>
</feature>
<dbReference type="GO" id="GO:0008270">
    <property type="term" value="F:zinc ion binding"/>
    <property type="evidence" value="ECO:0007669"/>
    <property type="project" value="UniProtKB-KW"/>
</dbReference>
<evidence type="ECO:0000256" key="3">
    <source>
        <dbReference type="ARBA" id="ARBA00022771"/>
    </source>
</evidence>
<accession>A0A1R0H5T1</accession>
<feature type="domain" description="C2H2-type" evidence="7">
    <location>
        <begin position="138"/>
        <end position="165"/>
    </location>
</feature>
<dbReference type="STRING" id="133383.A0A1R0H5T1"/>
<dbReference type="SMART" id="SM00355">
    <property type="entry name" value="ZnF_C2H2"/>
    <property type="match status" value="2"/>
</dbReference>
<dbReference type="Proteomes" id="UP000187455">
    <property type="component" value="Unassembled WGS sequence"/>
</dbReference>
<name>A0A1R0H5T1_9FUNG</name>
<dbReference type="GO" id="GO:0005667">
    <property type="term" value="C:transcription regulator complex"/>
    <property type="evidence" value="ECO:0007669"/>
    <property type="project" value="TreeGrafter"/>
</dbReference>
<dbReference type="GO" id="GO:0000981">
    <property type="term" value="F:DNA-binding transcription factor activity, RNA polymerase II-specific"/>
    <property type="evidence" value="ECO:0007669"/>
    <property type="project" value="TreeGrafter"/>
</dbReference>
<dbReference type="Gene3D" id="3.30.160.60">
    <property type="entry name" value="Classic Zinc Finger"/>
    <property type="match status" value="2"/>
</dbReference>
<evidence type="ECO:0000313" key="8">
    <source>
        <dbReference type="EMBL" id="OLY84535.1"/>
    </source>
</evidence>
<evidence type="ECO:0000256" key="2">
    <source>
        <dbReference type="ARBA" id="ARBA00022737"/>
    </source>
</evidence>
<organism evidence="8 9">
    <name type="scientific">Smittium mucronatum</name>
    <dbReference type="NCBI Taxonomy" id="133383"/>
    <lineage>
        <taxon>Eukaryota</taxon>
        <taxon>Fungi</taxon>
        <taxon>Fungi incertae sedis</taxon>
        <taxon>Zoopagomycota</taxon>
        <taxon>Kickxellomycotina</taxon>
        <taxon>Harpellomycetes</taxon>
        <taxon>Harpellales</taxon>
        <taxon>Legeriomycetaceae</taxon>
        <taxon>Smittium</taxon>
    </lineage>
</organism>
<feature type="domain" description="C2H2-type" evidence="7">
    <location>
        <begin position="166"/>
        <end position="195"/>
    </location>
</feature>
<evidence type="ECO:0000313" key="9">
    <source>
        <dbReference type="Proteomes" id="UP000187455"/>
    </source>
</evidence>
<dbReference type="EMBL" id="LSSL01000464">
    <property type="protein sequence ID" value="OLY84535.1"/>
    <property type="molecule type" value="Genomic_DNA"/>
</dbReference>
<dbReference type="FunFam" id="3.30.160.60:FF:000446">
    <property type="entry name" value="Zinc finger protein"/>
    <property type="match status" value="1"/>
</dbReference>
<feature type="region of interest" description="Disordered" evidence="6">
    <location>
        <begin position="79"/>
        <end position="130"/>
    </location>
</feature>
<keyword evidence="3 5" id="KW-0863">Zinc-finger</keyword>
<dbReference type="GO" id="GO:0000785">
    <property type="term" value="C:chromatin"/>
    <property type="evidence" value="ECO:0007669"/>
    <property type="project" value="TreeGrafter"/>
</dbReference>
<dbReference type="Pfam" id="PF00096">
    <property type="entry name" value="zf-C2H2"/>
    <property type="match status" value="2"/>
</dbReference>
<dbReference type="InterPro" id="IPR013087">
    <property type="entry name" value="Znf_C2H2_type"/>
</dbReference>
<evidence type="ECO:0000256" key="5">
    <source>
        <dbReference type="PROSITE-ProRule" id="PRU00042"/>
    </source>
</evidence>
<feature type="region of interest" description="Disordered" evidence="6">
    <location>
        <begin position="454"/>
        <end position="502"/>
    </location>
</feature>
<keyword evidence="1" id="KW-0479">Metal-binding</keyword>
<dbReference type="PANTHER" id="PTHR14003">
    <property type="entry name" value="TRANSCRIPTIONAL REPRESSOR PROTEIN YY"/>
    <property type="match status" value="1"/>
</dbReference>
<feature type="compositionally biased region" description="Polar residues" evidence="6">
    <location>
        <begin position="111"/>
        <end position="130"/>
    </location>
</feature>
<dbReference type="PROSITE" id="PS00028">
    <property type="entry name" value="ZINC_FINGER_C2H2_1"/>
    <property type="match status" value="2"/>
</dbReference>
<proteinExistence type="predicted"/>
<evidence type="ECO:0000256" key="1">
    <source>
        <dbReference type="ARBA" id="ARBA00022723"/>
    </source>
</evidence>
<gene>
    <name evidence="8" type="ORF">AYI68_g1301</name>
</gene>
<dbReference type="PANTHER" id="PTHR14003:SF20">
    <property type="entry name" value="FINGER DOMAIN PROTEIN, PUTATIVE (AFU_ORTHOLOGUE AFUA_4G10380)-RELATED"/>
    <property type="match status" value="1"/>
</dbReference>
<evidence type="ECO:0000256" key="4">
    <source>
        <dbReference type="ARBA" id="ARBA00022833"/>
    </source>
</evidence>
<keyword evidence="2" id="KW-0677">Repeat</keyword>
<feature type="compositionally biased region" description="Low complexity" evidence="6">
    <location>
        <begin position="97"/>
        <end position="110"/>
    </location>
</feature>
<keyword evidence="4" id="KW-0862">Zinc</keyword>
<protein>
    <submittedName>
        <fullName evidence="8">Zinc finger protein</fullName>
    </submittedName>
</protein>
<keyword evidence="9" id="KW-1185">Reference proteome</keyword>
<dbReference type="GO" id="GO:0000978">
    <property type="term" value="F:RNA polymerase II cis-regulatory region sequence-specific DNA binding"/>
    <property type="evidence" value="ECO:0007669"/>
    <property type="project" value="TreeGrafter"/>
</dbReference>
<reference evidence="8 9" key="1">
    <citation type="journal article" date="2016" name="Mol. Biol. Evol.">
        <title>Genome-Wide Survey of Gut Fungi (Harpellales) Reveals the First Horizontally Transferred Ubiquitin Gene from a Mosquito Host.</title>
        <authorList>
            <person name="Wang Y."/>
            <person name="White M.M."/>
            <person name="Kvist S."/>
            <person name="Moncalvo J.M."/>
        </authorList>
    </citation>
    <scope>NUCLEOTIDE SEQUENCE [LARGE SCALE GENOMIC DNA]</scope>
    <source>
        <strain evidence="8 9">ALG-7-W6</strain>
    </source>
</reference>
<dbReference type="GO" id="GO:0031519">
    <property type="term" value="C:PcG protein complex"/>
    <property type="evidence" value="ECO:0007669"/>
    <property type="project" value="TreeGrafter"/>
</dbReference>